<dbReference type="GeneID" id="113520146"/>
<dbReference type="AlphaFoldDB" id="A0A6J1X544"/>
<sequence>MEEHVSLAPSPRTPSGLFAAEKKFIYVYKNLPILWDSKHPQYSNKYQRHEALQTLLQVYKLIKPAATVNDVRMKINTLRSNYRRELKKVILSRALNDSSTNVYKPKTWSFELLSFLSDEVHISTDQNTSTNECNDIEEIEIPFETEISTSPVPDIGEYVETKPSTPKRKIIKIDSKSSRFKKSPIHHSCYCCTHLMKIRNSITRIWVDKLENLDSKQRLIAEKAINDVLFEAEMGTLNRYSVKINEPTEECSSPYTQYFVSSQHDIQSPDEPSKISKEESILSSDIGEHVVVLSQE</sequence>
<evidence type="ECO:0000259" key="1">
    <source>
        <dbReference type="PROSITE" id="PS51029"/>
    </source>
</evidence>
<dbReference type="InterPro" id="IPR006578">
    <property type="entry name" value="MADF-dom"/>
</dbReference>
<name>A0A6J1X544_GALME</name>
<feature type="domain" description="MADF" evidence="1">
    <location>
        <begin position="23"/>
        <end position="121"/>
    </location>
</feature>
<dbReference type="InParanoid" id="A0A6J1X544"/>
<reference evidence="3" key="1">
    <citation type="submission" date="2025-08" db="UniProtKB">
        <authorList>
            <consortium name="RefSeq"/>
        </authorList>
    </citation>
    <scope>IDENTIFICATION</scope>
    <source>
        <tissue evidence="3">Whole larvae</tissue>
    </source>
</reference>
<dbReference type="PANTHER" id="PTHR21505:SF8">
    <property type="entry name" value="DPT-YFP REPRESSOR BY OVEREXPRESSION, ISOFORM D-RELATED"/>
    <property type="match status" value="1"/>
</dbReference>
<dbReference type="PANTHER" id="PTHR21505">
    <property type="entry name" value="MADF DOMAIN-CONTAINING PROTEIN-RELATED"/>
    <property type="match status" value="1"/>
</dbReference>
<dbReference type="RefSeq" id="XP_026761210.1">
    <property type="nucleotide sequence ID" value="XM_026905409.3"/>
</dbReference>
<dbReference type="Pfam" id="PF10545">
    <property type="entry name" value="MADF_DNA_bdg"/>
    <property type="match status" value="1"/>
</dbReference>
<dbReference type="OrthoDB" id="6152242at2759"/>
<organism evidence="2 3">
    <name type="scientific">Galleria mellonella</name>
    <name type="common">Greater wax moth</name>
    <dbReference type="NCBI Taxonomy" id="7137"/>
    <lineage>
        <taxon>Eukaryota</taxon>
        <taxon>Metazoa</taxon>
        <taxon>Ecdysozoa</taxon>
        <taxon>Arthropoda</taxon>
        <taxon>Hexapoda</taxon>
        <taxon>Insecta</taxon>
        <taxon>Pterygota</taxon>
        <taxon>Neoptera</taxon>
        <taxon>Endopterygota</taxon>
        <taxon>Lepidoptera</taxon>
        <taxon>Glossata</taxon>
        <taxon>Ditrysia</taxon>
        <taxon>Pyraloidea</taxon>
        <taxon>Pyralidae</taxon>
        <taxon>Galleriinae</taxon>
        <taxon>Galleria</taxon>
    </lineage>
</organism>
<proteinExistence type="predicted"/>
<evidence type="ECO:0000313" key="3">
    <source>
        <dbReference type="RefSeq" id="XP_026761210.1"/>
    </source>
</evidence>
<keyword evidence="2" id="KW-1185">Reference proteome</keyword>
<dbReference type="PROSITE" id="PS51029">
    <property type="entry name" value="MADF"/>
    <property type="match status" value="1"/>
</dbReference>
<evidence type="ECO:0000313" key="2">
    <source>
        <dbReference type="Proteomes" id="UP001652740"/>
    </source>
</evidence>
<dbReference type="SMART" id="SM00595">
    <property type="entry name" value="MADF"/>
    <property type="match status" value="1"/>
</dbReference>
<dbReference type="Proteomes" id="UP001652740">
    <property type="component" value="Unplaced"/>
</dbReference>
<gene>
    <name evidence="3" type="primary">LOC113520146</name>
</gene>
<dbReference type="KEGG" id="gmw:113520146"/>
<accession>A0A6J1X544</accession>
<protein>
    <submittedName>
        <fullName evidence="3">Uncharacterized protein LOC113520146</fullName>
    </submittedName>
</protein>